<dbReference type="EMBL" id="WTVS01000012">
    <property type="protein sequence ID" value="NMF97290.1"/>
    <property type="molecule type" value="Genomic_DNA"/>
</dbReference>
<dbReference type="RefSeq" id="WP_169139202.1">
    <property type="nucleotide sequence ID" value="NZ_WTVS01000012.1"/>
</dbReference>
<dbReference type="InterPro" id="IPR008620">
    <property type="entry name" value="FixH"/>
</dbReference>
<protein>
    <submittedName>
        <fullName evidence="2">Nitrogen fixation protein FixH</fullName>
    </submittedName>
</protein>
<organism evidence="2 3">
    <name type="scientific">Aromatoleum toluolicum</name>
    <dbReference type="NCBI Taxonomy" id="90060"/>
    <lineage>
        <taxon>Bacteria</taxon>
        <taxon>Pseudomonadati</taxon>
        <taxon>Pseudomonadota</taxon>
        <taxon>Betaproteobacteria</taxon>
        <taxon>Rhodocyclales</taxon>
        <taxon>Rhodocyclaceae</taxon>
        <taxon>Aromatoleum</taxon>
    </lineage>
</organism>
<keyword evidence="1" id="KW-0812">Transmembrane</keyword>
<reference evidence="2 3" key="1">
    <citation type="submission" date="2019-12" db="EMBL/GenBank/DDBJ databases">
        <title>Comparative genomics gives insights into the taxonomy of the Azoarcus-Aromatoleum group and reveals separate origins of nif in the plant-associated Azoarcus and non-plant-associated Aromatoleum sub-groups.</title>
        <authorList>
            <person name="Lafos M."/>
            <person name="Maluk M."/>
            <person name="Batista M."/>
            <person name="Junghare M."/>
            <person name="Carmona M."/>
            <person name="Faoro H."/>
            <person name="Cruz L.M."/>
            <person name="Battistoni F."/>
            <person name="De Souza E."/>
            <person name="Pedrosa F."/>
            <person name="Chen W.-M."/>
            <person name="Poole P.S."/>
            <person name="Dixon R.A."/>
            <person name="James E.K."/>
        </authorList>
    </citation>
    <scope>NUCLEOTIDE SEQUENCE [LARGE SCALE GENOMIC DNA]</scope>
    <source>
        <strain evidence="2 3">T</strain>
    </source>
</reference>
<evidence type="ECO:0000313" key="2">
    <source>
        <dbReference type="EMBL" id="NMF97290.1"/>
    </source>
</evidence>
<accession>A0ABX1NDD1</accession>
<feature type="transmembrane region" description="Helical" evidence="1">
    <location>
        <begin position="20"/>
        <end position="41"/>
    </location>
</feature>
<comment type="caution">
    <text evidence="2">The sequence shown here is derived from an EMBL/GenBank/DDBJ whole genome shotgun (WGS) entry which is preliminary data.</text>
</comment>
<keyword evidence="3" id="KW-1185">Reference proteome</keyword>
<evidence type="ECO:0000256" key="1">
    <source>
        <dbReference type="SAM" id="Phobius"/>
    </source>
</evidence>
<name>A0ABX1NDD1_9RHOO</name>
<keyword evidence="1" id="KW-0472">Membrane</keyword>
<sequence length="170" mass="18587">MSSANMHKTVEPWYRQGWPWFLIAIPAIAVVAGMITLWLAVSTWDGLVVDDYYQEGKAIEKTIARSQRAAELGLMADVRLRAEEVTLDLSSAANAPLPPTVVLTISHPTRGGMDQVVVLKRRDGVFVAPLAPLSAGRWLLQVEDESRGWRMNGSANVPADAVIRIVPAKS</sequence>
<keyword evidence="1" id="KW-1133">Transmembrane helix</keyword>
<proteinExistence type="predicted"/>
<evidence type="ECO:0000313" key="3">
    <source>
        <dbReference type="Proteomes" id="UP000634522"/>
    </source>
</evidence>
<gene>
    <name evidence="2" type="ORF">GPA27_07810</name>
</gene>
<dbReference type="Pfam" id="PF05751">
    <property type="entry name" value="FixH"/>
    <property type="match status" value="1"/>
</dbReference>
<dbReference type="Proteomes" id="UP000634522">
    <property type="component" value="Unassembled WGS sequence"/>
</dbReference>